<evidence type="ECO:0000313" key="2">
    <source>
        <dbReference type="EMBL" id="TMQ73325.1"/>
    </source>
</evidence>
<feature type="transmembrane region" description="Helical" evidence="1">
    <location>
        <begin position="143"/>
        <end position="162"/>
    </location>
</feature>
<organism evidence="2 3">
    <name type="scientific">Eiseniibacteriota bacterium</name>
    <dbReference type="NCBI Taxonomy" id="2212470"/>
    <lineage>
        <taxon>Bacteria</taxon>
        <taxon>Candidatus Eiseniibacteriota</taxon>
    </lineage>
</organism>
<feature type="transmembrane region" description="Helical" evidence="1">
    <location>
        <begin position="182"/>
        <end position="214"/>
    </location>
</feature>
<protein>
    <recommendedName>
        <fullName evidence="4">Glycosyltransferase RgtA/B/C/D-like domain-containing protein</fullName>
    </recommendedName>
</protein>
<evidence type="ECO:0000256" key="1">
    <source>
        <dbReference type="SAM" id="Phobius"/>
    </source>
</evidence>
<reference evidence="2 3" key="1">
    <citation type="journal article" date="2019" name="Nat. Microbiol.">
        <title>Mediterranean grassland soil C-N compound turnover is dependent on rainfall and depth, and is mediated by genomically divergent microorganisms.</title>
        <authorList>
            <person name="Diamond S."/>
            <person name="Andeer P.F."/>
            <person name="Li Z."/>
            <person name="Crits-Christoph A."/>
            <person name="Burstein D."/>
            <person name="Anantharaman K."/>
            <person name="Lane K.R."/>
            <person name="Thomas B.C."/>
            <person name="Pan C."/>
            <person name="Northen T.R."/>
            <person name="Banfield J.F."/>
        </authorList>
    </citation>
    <scope>NUCLEOTIDE SEQUENCE [LARGE SCALE GENOMIC DNA]</scope>
    <source>
        <strain evidence="2">WS_11</strain>
    </source>
</reference>
<comment type="caution">
    <text evidence="2">The sequence shown here is derived from an EMBL/GenBank/DDBJ whole genome shotgun (WGS) entry which is preliminary data.</text>
</comment>
<feature type="transmembrane region" description="Helical" evidence="1">
    <location>
        <begin position="378"/>
        <end position="397"/>
    </location>
</feature>
<gene>
    <name evidence="2" type="ORF">E6K81_04945</name>
</gene>
<keyword evidence="1" id="KW-1133">Transmembrane helix</keyword>
<evidence type="ECO:0000313" key="3">
    <source>
        <dbReference type="Proteomes" id="UP000319771"/>
    </source>
</evidence>
<keyword evidence="1" id="KW-0812">Transmembrane</keyword>
<dbReference type="Proteomes" id="UP000319771">
    <property type="component" value="Unassembled WGS sequence"/>
</dbReference>
<evidence type="ECO:0008006" key="4">
    <source>
        <dbReference type="Google" id="ProtNLM"/>
    </source>
</evidence>
<feature type="transmembrane region" description="Helical" evidence="1">
    <location>
        <begin position="20"/>
        <end position="40"/>
    </location>
</feature>
<sequence length="410" mass="45417">MNTEAAASPPSRVADLRAAFGWSLLLTLVSWLNVQAGIYLGRRFVDRGPGYPGYADIDADLFRFDAFHYKSIVDFGYIYNGDPLSGPNIVFAPMFPLLVRLLSAVSGLNSLAAGFLLNKVLLFCALAFLYLCLGDWIGRRRAVFTLAALVTAAGSYAFHAYYSESTFLFFLSLSLLGYSRGWWAVTAVAAAALGASRLTGMPIAAVFAVLLCLRARSAEGAARWRYVAYALVCFAGAGAYLTVIGVKFGNPFTLLDTIQRVSWGRFHPDVDWVRLVSGGYLFQYWRDALSRGARTALQIPTCNLLWTTLGLFAFVYLILAWRRHVLTYVFVPYFLFIYATNTTSLFLIAAHRYFTLMIPIFVMFTALHGWLSRRVSPVLPWGLSAVLLLTNCAYGILHTAGFNQGAWLGF</sequence>
<name>A0A538UBP3_UNCEI</name>
<dbReference type="AlphaFoldDB" id="A0A538UBP3"/>
<feature type="transmembrane region" description="Helical" evidence="1">
    <location>
        <begin position="353"/>
        <end position="371"/>
    </location>
</feature>
<feature type="transmembrane region" description="Helical" evidence="1">
    <location>
        <begin position="328"/>
        <end position="347"/>
    </location>
</feature>
<keyword evidence="1" id="KW-0472">Membrane</keyword>
<proteinExistence type="predicted"/>
<dbReference type="EMBL" id="VBPB01000073">
    <property type="protein sequence ID" value="TMQ73325.1"/>
    <property type="molecule type" value="Genomic_DNA"/>
</dbReference>
<feature type="transmembrane region" description="Helical" evidence="1">
    <location>
        <begin position="226"/>
        <end position="246"/>
    </location>
</feature>
<feature type="transmembrane region" description="Helical" evidence="1">
    <location>
        <begin position="111"/>
        <end position="131"/>
    </location>
</feature>
<feature type="transmembrane region" description="Helical" evidence="1">
    <location>
        <begin position="304"/>
        <end position="321"/>
    </location>
</feature>
<accession>A0A538UBP3</accession>